<sequence>MSQYTTEEINNENIIEQKKMNRHTFSILIGKGYKEFEEAELEFYFYSDDPLKLEKLAEHLSSKGYEIDVVEESSSENEFVLDGTSIAINLSIENLNKWTTEMCNLGLSHDCEFSGWELEI</sequence>
<organism evidence="2 3">
    <name type="scientific">Pedobacter hiemivivus</name>
    <dbReference type="NCBI Taxonomy" id="2530454"/>
    <lineage>
        <taxon>Bacteria</taxon>
        <taxon>Pseudomonadati</taxon>
        <taxon>Bacteroidota</taxon>
        <taxon>Sphingobacteriia</taxon>
        <taxon>Sphingobacteriales</taxon>
        <taxon>Sphingobacteriaceae</taxon>
        <taxon>Pedobacter</taxon>
    </lineage>
</organism>
<evidence type="ECO:0000259" key="1">
    <source>
        <dbReference type="Pfam" id="PF06877"/>
    </source>
</evidence>
<feature type="domain" description="Regulator of ribonuclease activity B" evidence="1">
    <location>
        <begin position="20"/>
        <end position="117"/>
    </location>
</feature>
<reference evidence="2 3" key="1">
    <citation type="submission" date="2019-02" db="EMBL/GenBank/DDBJ databases">
        <title>Pedobacter sp. RP-3-8 sp. nov., isolated from Arctic soil.</title>
        <authorList>
            <person name="Dahal R.H."/>
        </authorList>
    </citation>
    <scope>NUCLEOTIDE SEQUENCE [LARGE SCALE GENOMIC DNA]</scope>
    <source>
        <strain evidence="2 3">RP-3-8</strain>
    </source>
</reference>
<dbReference type="InterPro" id="IPR036701">
    <property type="entry name" value="RraB-like_sf"/>
</dbReference>
<accession>A0A4R0NIR0</accession>
<proteinExistence type="predicted"/>
<evidence type="ECO:0000313" key="3">
    <source>
        <dbReference type="Proteomes" id="UP000291117"/>
    </source>
</evidence>
<evidence type="ECO:0000313" key="2">
    <source>
        <dbReference type="EMBL" id="TCC99687.1"/>
    </source>
</evidence>
<dbReference type="Pfam" id="PF06877">
    <property type="entry name" value="RraB"/>
    <property type="match status" value="1"/>
</dbReference>
<dbReference type="InterPro" id="IPR009671">
    <property type="entry name" value="RraB_dom"/>
</dbReference>
<dbReference type="Gene3D" id="3.30.70.970">
    <property type="entry name" value="RraB-like"/>
    <property type="match status" value="1"/>
</dbReference>
<comment type="caution">
    <text evidence="2">The sequence shown here is derived from an EMBL/GenBank/DDBJ whole genome shotgun (WGS) entry which is preliminary data.</text>
</comment>
<dbReference type="SUPFAM" id="SSF89946">
    <property type="entry name" value="Hypothetical protein VC0424"/>
    <property type="match status" value="1"/>
</dbReference>
<dbReference type="EMBL" id="SJSM01000001">
    <property type="protein sequence ID" value="TCC99687.1"/>
    <property type="molecule type" value="Genomic_DNA"/>
</dbReference>
<name>A0A4R0NIR0_9SPHI</name>
<gene>
    <name evidence="2" type="ORF">EZ444_03180</name>
</gene>
<keyword evidence="3" id="KW-1185">Reference proteome</keyword>
<dbReference type="AlphaFoldDB" id="A0A4R0NIR0"/>
<dbReference type="OrthoDB" id="1359268at2"/>
<dbReference type="RefSeq" id="WP_131607138.1">
    <property type="nucleotide sequence ID" value="NZ_SJSM01000001.1"/>
</dbReference>
<dbReference type="Proteomes" id="UP000291117">
    <property type="component" value="Unassembled WGS sequence"/>
</dbReference>
<protein>
    <submittedName>
        <fullName evidence="2">Ribonuclease E inhibitor RraB</fullName>
    </submittedName>
</protein>